<name>A0ABY8E822_9FIRM</name>
<reference evidence="1 2" key="1">
    <citation type="submission" date="2023-03" db="EMBL/GenBank/DDBJ databases">
        <title>Complete genome sequence of Tepidibacter sp. SWIR-1, isolated from a deep-sea hydrothermal vent.</title>
        <authorList>
            <person name="Li X."/>
        </authorList>
    </citation>
    <scope>NUCLEOTIDE SEQUENCE [LARGE SCALE GENOMIC DNA]</scope>
    <source>
        <strain evidence="1 2">SWIR-1</strain>
    </source>
</reference>
<dbReference type="Proteomes" id="UP001222800">
    <property type="component" value="Chromosome"/>
</dbReference>
<keyword evidence="2" id="KW-1185">Reference proteome</keyword>
<evidence type="ECO:0000313" key="1">
    <source>
        <dbReference type="EMBL" id="WFD09041.1"/>
    </source>
</evidence>
<evidence type="ECO:0000313" key="2">
    <source>
        <dbReference type="Proteomes" id="UP001222800"/>
    </source>
</evidence>
<organism evidence="1 2">
    <name type="scientific">Tepidibacter hydrothermalis</name>
    <dbReference type="NCBI Taxonomy" id="3036126"/>
    <lineage>
        <taxon>Bacteria</taxon>
        <taxon>Bacillati</taxon>
        <taxon>Bacillota</taxon>
        <taxon>Clostridia</taxon>
        <taxon>Peptostreptococcales</taxon>
        <taxon>Peptostreptococcaceae</taxon>
        <taxon>Tepidibacter</taxon>
    </lineage>
</organism>
<dbReference type="RefSeq" id="WP_277730962.1">
    <property type="nucleotide sequence ID" value="NZ_CP120733.1"/>
</dbReference>
<dbReference type="EMBL" id="CP120733">
    <property type="protein sequence ID" value="WFD09041.1"/>
    <property type="molecule type" value="Genomic_DNA"/>
</dbReference>
<accession>A0ABY8E822</accession>
<sequence length="417" mass="49761">MAKKWTYDKIREYVNENAKGYELLDIKREENGKIRVYVKCDKGHTYDTNFDDMQKNRRCRYCYGNVKFTYEKVKNFIEQESQSGCRLISDKYLNVDEKLEFECKCGKKYTTTFYRFKNGNKRTCRECSNERLKELFRHSYDYVARKVKKLSDGNCRLIGKEYIDKKTKLKLECSCGNRFDVIYGDFITNKQYQCPECGEKNRVAKKTFSYAEVKQYIESFGYELLSENYLVSSEKLKIKCPKGHTLNMTYNGFRKGSRCRTCYYESRRGENAYNWKGGISSITEYLRYKIKEWKNRSKKESNYKCVITGTKFDVIHHLYSFNKIVQEVFEITNIEVYETIGDYSKEELQILENKLIELHKKYPLGVCLNGKIHGLFHSIYGRGDNKPEEFEEFKKRYYSGEFDDKLEKELKSFSLNK</sequence>
<gene>
    <name evidence="1" type="ORF">P4S50_11655</name>
</gene>
<protein>
    <submittedName>
        <fullName evidence="1">Uncharacterized protein</fullName>
    </submittedName>
</protein>
<proteinExistence type="predicted"/>